<proteinExistence type="predicted"/>
<dbReference type="EMBL" id="CP059732">
    <property type="protein sequence ID" value="QMW01504.1"/>
    <property type="molecule type" value="Genomic_DNA"/>
</dbReference>
<name>A0A7G5GRL2_9BACT</name>
<protein>
    <submittedName>
        <fullName evidence="1">Uncharacterized protein</fullName>
    </submittedName>
</protein>
<reference evidence="1 2" key="1">
    <citation type="submission" date="2020-07" db="EMBL/GenBank/DDBJ databases">
        <title>Spirosoma foliorum sp. nov., isolated from the leaves on the Nejang mountain Korea, Republic of.</title>
        <authorList>
            <person name="Ho H."/>
            <person name="Lee Y.-J."/>
            <person name="Nurcahyanto D.-A."/>
            <person name="Kim S.-G."/>
        </authorList>
    </citation>
    <scope>NUCLEOTIDE SEQUENCE [LARGE SCALE GENOMIC DNA]</scope>
    <source>
        <strain evidence="1 2">PL0136</strain>
    </source>
</reference>
<evidence type="ECO:0000313" key="1">
    <source>
        <dbReference type="EMBL" id="QMW01504.1"/>
    </source>
</evidence>
<dbReference type="Proteomes" id="UP000515369">
    <property type="component" value="Chromosome"/>
</dbReference>
<sequence length="110" mass="12864">MAQLEQLFEGIIGGMVGKAAENSQKEEYEKELSAYYRESYSAYIESASDYLEKVQKKLIELCKRLDSESQLYLNSYTSPTETYEEKYFKERAAQIKSLIMRLNNDFTLNK</sequence>
<gene>
    <name evidence="1" type="ORF">H3H32_26610</name>
</gene>
<evidence type="ECO:0000313" key="2">
    <source>
        <dbReference type="Proteomes" id="UP000515369"/>
    </source>
</evidence>
<dbReference type="AlphaFoldDB" id="A0A7G5GRL2"/>
<accession>A0A7G5GRL2</accession>
<keyword evidence="2" id="KW-1185">Reference proteome</keyword>
<organism evidence="1 2">
    <name type="scientific">Spirosoma foliorum</name>
    <dbReference type="NCBI Taxonomy" id="2710596"/>
    <lineage>
        <taxon>Bacteria</taxon>
        <taxon>Pseudomonadati</taxon>
        <taxon>Bacteroidota</taxon>
        <taxon>Cytophagia</taxon>
        <taxon>Cytophagales</taxon>
        <taxon>Cytophagaceae</taxon>
        <taxon>Spirosoma</taxon>
    </lineage>
</organism>
<dbReference type="KEGG" id="sfol:H3H32_26610"/>
<dbReference type="RefSeq" id="WP_182458786.1">
    <property type="nucleotide sequence ID" value="NZ_CP059732.1"/>
</dbReference>